<dbReference type="KEGG" id="brs:S23_05210"/>
<dbReference type="Pfam" id="PF19263">
    <property type="entry name" value="DUF5906"/>
    <property type="match status" value="1"/>
</dbReference>
<name>A0AAI8M8E5_9BRAD</name>
<gene>
    <name evidence="2" type="ORF">S23_05210</name>
</gene>
<feature type="domain" description="NrS-1 polymerase-like helicase" evidence="1">
    <location>
        <begin position="178"/>
        <end position="286"/>
    </location>
</feature>
<accession>A0AAI8M8E5</accession>
<sequence>MPKIIKRAFVPLSEIKTVRQIAEIFFYVNVGGKPRLVHFVETSADGNALALEFVTDEDFKKLFANRRKMMDVSDPEDFNKAPVMRSASIAEIFLKAHDRPTYDRLVFEADPKRLRPTDFNMWNGFSVKPKKGEWGLMRAMIEESIANGDFEHFLWILKWCAWAVQNPTQRAEVCLAMRSTAQGTGKGLLGRTMCRFFGPHAQHIYRPGAVTGRFNSQLASCALLFDDESEYAGDPAAASLMKGLITEPTIDIERKGVDTITLPNSLKHIKATNKQWVAPVEAGDRRYAIFNTSEKLANDRAYFAPIYRQLQRDGGAGYSAMLYDLLNMDLRGWRPSVEIPNTDARAEQKELSLPAAEKWLLGYLESGVLPFTNPKWPNRVCRQEEFYTLAKRSSRELSFWSSVRFSKFLDSWGVPGKTSNGHYRDFGSLSALRARWMERYPWYLGFRTEGDWTYERSDFDDVTAEMEFG</sequence>
<dbReference type="RefSeq" id="WP_014439152.1">
    <property type="nucleotide sequence ID" value="NC_017082.1"/>
</dbReference>
<evidence type="ECO:0000313" key="2">
    <source>
        <dbReference type="EMBL" id="BAL73742.1"/>
    </source>
</evidence>
<dbReference type="InterPro" id="IPR045455">
    <property type="entry name" value="NrS-1_pol-like_helicase"/>
</dbReference>
<dbReference type="EMBL" id="AP012279">
    <property type="protein sequence ID" value="BAL73742.1"/>
    <property type="molecule type" value="Genomic_DNA"/>
</dbReference>
<keyword evidence="3" id="KW-1185">Reference proteome</keyword>
<evidence type="ECO:0000313" key="3">
    <source>
        <dbReference type="Proteomes" id="UP000007886"/>
    </source>
</evidence>
<evidence type="ECO:0000259" key="1">
    <source>
        <dbReference type="Pfam" id="PF19263"/>
    </source>
</evidence>
<protein>
    <recommendedName>
        <fullName evidence="1">NrS-1 polymerase-like helicase domain-containing protein</fullName>
    </recommendedName>
</protein>
<dbReference type="Proteomes" id="UP000007886">
    <property type="component" value="Chromosome"/>
</dbReference>
<proteinExistence type="predicted"/>
<dbReference type="AlphaFoldDB" id="A0AAI8M8E5"/>
<organism evidence="2 3">
    <name type="scientific">Bradyrhizobium cosmicum</name>
    <dbReference type="NCBI Taxonomy" id="1404864"/>
    <lineage>
        <taxon>Bacteria</taxon>
        <taxon>Pseudomonadati</taxon>
        <taxon>Pseudomonadota</taxon>
        <taxon>Alphaproteobacteria</taxon>
        <taxon>Hyphomicrobiales</taxon>
        <taxon>Nitrobacteraceae</taxon>
        <taxon>Bradyrhizobium</taxon>
    </lineage>
</organism>
<reference evidence="2 3" key="1">
    <citation type="journal article" date="2012" name="Microbes Environ.">
        <title>Complete genome sequence of Bradyrhizobium sp. S23321: insights into symbiosis evolution in soil oligotrophs.</title>
        <authorList>
            <person name="Okubo T."/>
            <person name="Tsukui T."/>
            <person name="Maita H."/>
            <person name="Okamoto S."/>
            <person name="Oshima K."/>
            <person name="Fujisawa T."/>
            <person name="Saito A."/>
            <person name="Futamata H."/>
            <person name="Hattori R."/>
            <person name="Shimomura Y."/>
            <person name="Haruta S."/>
            <person name="Morimoto S."/>
            <person name="Wang Y."/>
            <person name="Sakai Y."/>
            <person name="Hattori M."/>
            <person name="Aizawa S."/>
            <person name="Nagashima K.V.P."/>
            <person name="Masuda S."/>
            <person name="Hattori T."/>
            <person name="Yamashita A."/>
            <person name="Bao Z."/>
            <person name="Hayatsu M."/>
            <person name="Kajiya-Kanegae H."/>
            <person name="Yoshinaga I."/>
            <person name="Sakamoto K."/>
            <person name="Toyota K."/>
            <person name="Nakao M."/>
            <person name="Kohara M."/>
            <person name="Anda M."/>
            <person name="Niwa R."/>
            <person name="Jung-Hwan P."/>
            <person name="Sameshima-Saito R."/>
            <person name="Tokuda S."/>
            <person name="Yamamoto S."/>
            <person name="Yamamoto S."/>
            <person name="Yokoyama T."/>
            <person name="Akutsu T."/>
            <person name="Nakamura Y."/>
            <person name="Nakahira-Yanaka Y."/>
            <person name="Takada Hoshino Y."/>
            <person name="Hirakawa H."/>
            <person name="Mitsui H."/>
            <person name="Terasawa K."/>
            <person name="Itakura M."/>
            <person name="Sato S."/>
            <person name="Ikeda-Ohtsubo W."/>
            <person name="Sakakura N."/>
            <person name="Kaminuma E."/>
            <person name="Minamisawa K."/>
        </authorList>
    </citation>
    <scope>NUCLEOTIDE SEQUENCE [LARGE SCALE GENOMIC DNA]</scope>
    <source>
        <strain evidence="2 3">S23321</strain>
    </source>
</reference>